<proteinExistence type="predicted"/>
<evidence type="ECO:0000313" key="4">
    <source>
        <dbReference type="Proteomes" id="UP000198309"/>
    </source>
</evidence>
<evidence type="ECO:0000313" key="3">
    <source>
        <dbReference type="EMBL" id="SNT55084.1"/>
    </source>
</evidence>
<evidence type="ECO:0000313" key="5">
    <source>
        <dbReference type="Proteomes" id="UP000199693"/>
    </source>
</evidence>
<keyword evidence="1" id="KW-0175">Coiled coil</keyword>
<accession>A0A239NL15</accession>
<dbReference type="Proteomes" id="UP000198309">
    <property type="component" value="Unassembled WGS sequence"/>
</dbReference>
<dbReference type="EMBL" id="FZPC01000050">
    <property type="protein sequence ID" value="SNT55084.1"/>
    <property type="molecule type" value="Genomic_DNA"/>
</dbReference>
<protein>
    <submittedName>
        <fullName evidence="2">Uncharacterized protein</fullName>
    </submittedName>
</protein>
<sequence length="222" mass="24810">MTFATGCAMTEKFGNRIATTILSRLSELGYEVRESGSYAKLEAEAQALRDQVKALQSDANSYQSGYNEGRRMGTKHRQSEVEQLTREVEALRARVVVVPNDLLQRCREVLGWQKTGVLKGDALRSLGRKRWLGDPNELHLAENETAREAYRFIDELARLNGKVVSEDTLRVLIGHATGEIKHLNNGMCPDDLEGHDTRDPDCAVCRALLGEGKEVADERPRS</sequence>
<keyword evidence="4" id="KW-1185">Reference proteome</keyword>
<dbReference type="EMBL" id="FNEC01000053">
    <property type="protein sequence ID" value="SDK82557.1"/>
    <property type="molecule type" value="Genomic_DNA"/>
</dbReference>
<gene>
    <name evidence="2" type="ORF">SAMN05216189_105332</name>
    <name evidence="3" type="ORF">SAMN06295949_15018</name>
</gene>
<feature type="coiled-coil region" evidence="1">
    <location>
        <begin position="38"/>
        <end position="94"/>
    </location>
</feature>
<evidence type="ECO:0000313" key="2">
    <source>
        <dbReference type="EMBL" id="SDK82557.1"/>
    </source>
</evidence>
<evidence type="ECO:0000256" key="1">
    <source>
        <dbReference type="SAM" id="Coils"/>
    </source>
</evidence>
<reference evidence="3 4" key="2">
    <citation type="submission" date="2017-06" db="EMBL/GenBank/DDBJ databases">
        <authorList>
            <person name="Varghese N."/>
            <person name="Submissions S."/>
        </authorList>
    </citation>
    <scope>NUCLEOTIDE SEQUENCE [LARGE SCALE GENOMIC DNA]</scope>
    <source>
        <strain evidence="3 4">RLD-1</strain>
    </source>
</reference>
<organism evidence="2 5">
    <name type="scientific">Pseudomonas delhiensis</name>
    <dbReference type="NCBI Taxonomy" id="366289"/>
    <lineage>
        <taxon>Bacteria</taxon>
        <taxon>Pseudomonadati</taxon>
        <taxon>Pseudomonadota</taxon>
        <taxon>Gammaproteobacteria</taxon>
        <taxon>Pseudomonadales</taxon>
        <taxon>Pseudomonadaceae</taxon>
        <taxon>Pseudomonas</taxon>
    </lineage>
</organism>
<name>A0A239NL15_9PSED</name>
<reference evidence="2 5" key="1">
    <citation type="submission" date="2016-10" db="EMBL/GenBank/DDBJ databases">
        <authorList>
            <person name="de Groot N.N."/>
        </authorList>
    </citation>
    <scope>NUCLEOTIDE SEQUENCE [LARGE SCALE GENOMIC DNA]</scope>
    <source>
        <strain evidence="2 5">CCM 7361</strain>
    </source>
</reference>
<dbReference type="Proteomes" id="UP000199693">
    <property type="component" value="Unassembled WGS sequence"/>
</dbReference>
<dbReference type="AlphaFoldDB" id="A0A239NL15"/>